<dbReference type="RefSeq" id="WP_073236294.1">
    <property type="nucleotide sequence ID" value="NZ_FQUQ01000006.1"/>
</dbReference>
<feature type="transmembrane region" description="Helical" evidence="1">
    <location>
        <begin position="38"/>
        <end position="58"/>
    </location>
</feature>
<dbReference type="Proteomes" id="UP000184287">
    <property type="component" value="Unassembled WGS sequence"/>
</dbReference>
<keyword evidence="1" id="KW-1133">Transmembrane helix</keyword>
<dbReference type="OrthoDB" id="1095931at2"/>
<evidence type="ECO:0000313" key="3">
    <source>
        <dbReference type="Proteomes" id="UP000184287"/>
    </source>
</evidence>
<dbReference type="AlphaFoldDB" id="A0A1M5L4U4"/>
<dbReference type="STRING" id="288992.SAMN04488522_106214"/>
<feature type="transmembrane region" description="Helical" evidence="1">
    <location>
        <begin position="78"/>
        <end position="99"/>
    </location>
</feature>
<dbReference type="EMBL" id="FQUQ01000006">
    <property type="protein sequence ID" value="SHG60038.1"/>
    <property type="molecule type" value="Genomic_DNA"/>
</dbReference>
<organism evidence="2 3">
    <name type="scientific">Pedobacter caeni</name>
    <dbReference type="NCBI Taxonomy" id="288992"/>
    <lineage>
        <taxon>Bacteria</taxon>
        <taxon>Pseudomonadati</taxon>
        <taxon>Bacteroidota</taxon>
        <taxon>Sphingobacteriia</taxon>
        <taxon>Sphingobacteriales</taxon>
        <taxon>Sphingobacteriaceae</taxon>
        <taxon>Pedobacter</taxon>
    </lineage>
</organism>
<gene>
    <name evidence="2" type="ORF">SAMN04488522_106214</name>
</gene>
<evidence type="ECO:0000313" key="2">
    <source>
        <dbReference type="EMBL" id="SHG60038.1"/>
    </source>
</evidence>
<keyword evidence="1" id="KW-0472">Membrane</keyword>
<accession>A0A1M5L4U4</accession>
<keyword evidence="3" id="KW-1185">Reference proteome</keyword>
<reference evidence="3" key="1">
    <citation type="submission" date="2016-11" db="EMBL/GenBank/DDBJ databases">
        <authorList>
            <person name="Varghese N."/>
            <person name="Submissions S."/>
        </authorList>
    </citation>
    <scope>NUCLEOTIDE SEQUENCE [LARGE SCALE GENOMIC DNA]</scope>
    <source>
        <strain evidence="3">DSM 16990</strain>
    </source>
</reference>
<proteinExistence type="predicted"/>
<keyword evidence="1" id="KW-0812">Transmembrane</keyword>
<evidence type="ECO:0000256" key="1">
    <source>
        <dbReference type="SAM" id="Phobius"/>
    </source>
</evidence>
<protein>
    <submittedName>
        <fullName evidence="2">Uncharacterized protein</fullName>
    </submittedName>
</protein>
<name>A0A1M5L4U4_9SPHI</name>
<sequence>MNTRKQIRLLLTFYSGFFPATLVISLACAGLFLYLGMAALTVLIWFKVFTLGIIAYYISKYKYKEFLYYQNLGISKIFLWTASLTFELLIFGLLLILSLKLS</sequence>
<dbReference type="PROSITE" id="PS51257">
    <property type="entry name" value="PROKAR_LIPOPROTEIN"/>
    <property type="match status" value="1"/>
</dbReference>
<feature type="transmembrane region" description="Helical" evidence="1">
    <location>
        <begin position="12"/>
        <end position="32"/>
    </location>
</feature>